<feature type="chain" id="PRO_5045403928" description="Glutathione hydrolase proenzyme" evidence="11">
    <location>
        <begin position="26"/>
        <end position="582"/>
    </location>
</feature>
<dbReference type="GO" id="GO:0103068">
    <property type="term" value="F:leukotriene C4 gamma-glutamyl transferase activity"/>
    <property type="evidence" value="ECO:0007669"/>
    <property type="project" value="UniProtKB-EC"/>
</dbReference>
<dbReference type="Proteomes" id="UP001166251">
    <property type="component" value="Unassembled WGS sequence"/>
</dbReference>
<keyword evidence="11" id="KW-0732">Signal</keyword>
<evidence type="ECO:0000256" key="6">
    <source>
        <dbReference type="ARBA" id="ARBA00023145"/>
    </source>
</evidence>
<dbReference type="InterPro" id="IPR043137">
    <property type="entry name" value="GGT_ssub_C"/>
</dbReference>
<dbReference type="PANTHER" id="PTHR43199:SF1">
    <property type="entry name" value="GLUTATHIONE HYDROLASE PROENZYME"/>
    <property type="match status" value="1"/>
</dbReference>
<evidence type="ECO:0000256" key="9">
    <source>
        <dbReference type="RuleBase" id="RU368036"/>
    </source>
</evidence>
<accession>A0ABS7EF96</accession>
<name>A0ABS7EF96_9GAMM</name>
<feature type="signal peptide" evidence="11">
    <location>
        <begin position="1"/>
        <end position="25"/>
    </location>
</feature>
<evidence type="ECO:0000313" key="13">
    <source>
        <dbReference type="Proteomes" id="UP001166251"/>
    </source>
</evidence>
<evidence type="ECO:0000313" key="12">
    <source>
        <dbReference type="EMBL" id="MBW8191005.1"/>
    </source>
</evidence>
<protein>
    <recommendedName>
        <fullName evidence="9">Glutathione hydrolase proenzyme</fullName>
        <ecNumber evidence="9">2.3.2.2</ecNumber>
        <ecNumber evidence="9">3.4.19.13</ecNumber>
    </recommendedName>
    <component>
        <recommendedName>
            <fullName evidence="9">Glutathione hydrolase large chain</fullName>
        </recommendedName>
    </component>
    <component>
        <recommendedName>
            <fullName evidence="9">Glutathione hydrolase small chain</fullName>
        </recommendedName>
    </component>
</protein>
<dbReference type="InterPro" id="IPR000101">
    <property type="entry name" value="GGT_peptidase"/>
</dbReference>
<comment type="catalytic activity">
    <reaction evidence="2 9">
        <text>glutathione + H2O = L-cysteinylglycine + L-glutamate</text>
        <dbReference type="Rhea" id="RHEA:28807"/>
        <dbReference type="ChEBI" id="CHEBI:15377"/>
        <dbReference type="ChEBI" id="CHEBI:29985"/>
        <dbReference type="ChEBI" id="CHEBI:57925"/>
        <dbReference type="ChEBI" id="CHEBI:61694"/>
        <dbReference type="EC" id="3.4.19.13"/>
    </reaction>
</comment>
<comment type="pathway">
    <text evidence="9">Sulfur metabolism; glutathione metabolism.</text>
</comment>
<evidence type="ECO:0000256" key="2">
    <source>
        <dbReference type="ARBA" id="ARBA00001089"/>
    </source>
</evidence>
<evidence type="ECO:0000256" key="10">
    <source>
        <dbReference type="SAM" id="MobiDB-lite"/>
    </source>
</evidence>
<keyword evidence="5 9" id="KW-0378">Hydrolase</keyword>
<dbReference type="Gene3D" id="1.10.246.130">
    <property type="match status" value="1"/>
</dbReference>
<comment type="subunit">
    <text evidence="9">This enzyme consists of two polypeptide chains, which are synthesized in precursor form from a single polypeptide.</text>
</comment>
<evidence type="ECO:0000256" key="11">
    <source>
        <dbReference type="SAM" id="SignalP"/>
    </source>
</evidence>
<dbReference type="Pfam" id="PF01019">
    <property type="entry name" value="G_glu_transpept"/>
    <property type="match status" value="1"/>
</dbReference>
<dbReference type="PANTHER" id="PTHR43199">
    <property type="entry name" value="GLUTATHIONE HYDROLASE"/>
    <property type="match status" value="1"/>
</dbReference>
<comment type="catalytic activity">
    <reaction evidence="1 9">
        <text>an S-substituted glutathione + H2O = an S-substituted L-cysteinylglycine + L-glutamate</text>
        <dbReference type="Rhea" id="RHEA:59468"/>
        <dbReference type="ChEBI" id="CHEBI:15377"/>
        <dbReference type="ChEBI" id="CHEBI:29985"/>
        <dbReference type="ChEBI" id="CHEBI:90779"/>
        <dbReference type="ChEBI" id="CHEBI:143103"/>
        <dbReference type="EC" id="3.4.19.13"/>
    </reaction>
</comment>
<feature type="region of interest" description="Disordered" evidence="10">
    <location>
        <begin position="385"/>
        <end position="407"/>
    </location>
</feature>
<reference evidence="12" key="1">
    <citation type="submission" date="2021-07" db="EMBL/GenBank/DDBJ databases">
        <title>Neiella marina sp. nov., isolated from the intestinal content of sea cucumber Apostichopus japonicus.</title>
        <authorList>
            <person name="Bai X."/>
        </authorList>
    </citation>
    <scope>NUCLEOTIDE SEQUENCE</scope>
    <source>
        <strain evidence="12">126</strain>
    </source>
</reference>
<keyword evidence="6 9" id="KW-0865">Zymogen</keyword>
<dbReference type="PRINTS" id="PR01210">
    <property type="entry name" value="GGTRANSPTASE"/>
</dbReference>
<comment type="similarity">
    <text evidence="3 9">Belongs to the gamma-glutamyltransferase family.</text>
</comment>
<evidence type="ECO:0000256" key="7">
    <source>
        <dbReference type="ARBA" id="ARBA00023315"/>
    </source>
</evidence>
<dbReference type="NCBIfam" id="TIGR00066">
    <property type="entry name" value="g_glut_trans"/>
    <property type="match status" value="1"/>
</dbReference>
<comment type="catalytic activity">
    <reaction evidence="8 9">
        <text>an N-terminal (5-L-glutamyl)-[peptide] + an alpha-amino acid = 5-L-glutamyl amino acid + an N-terminal L-alpha-aminoacyl-[peptide]</text>
        <dbReference type="Rhea" id="RHEA:23904"/>
        <dbReference type="Rhea" id="RHEA-COMP:9780"/>
        <dbReference type="Rhea" id="RHEA-COMP:9795"/>
        <dbReference type="ChEBI" id="CHEBI:77644"/>
        <dbReference type="ChEBI" id="CHEBI:78597"/>
        <dbReference type="ChEBI" id="CHEBI:78599"/>
        <dbReference type="ChEBI" id="CHEBI:78608"/>
        <dbReference type="EC" id="2.3.2.2"/>
    </reaction>
</comment>
<comment type="PTM">
    <text evidence="9">Cleaved by autocatalysis into a large and a small subunit.</text>
</comment>
<keyword evidence="4 9" id="KW-0808">Transferase</keyword>
<evidence type="ECO:0000256" key="4">
    <source>
        <dbReference type="ARBA" id="ARBA00022679"/>
    </source>
</evidence>
<dbReference type="InterPro" id="IPR029055">
    <property type="entry name" value="Ntn_hydrolases_N"/>
</dbReference>
<dbReference type="InterPro" id="IPR051792">
    <property type="entry name" value="GGT_bact"/>
</dbReference>
<keyword evidence="7 9" id="KW-0012">Acyltransferase</keyword>
<feature type="compositionally biased region" description="Basic and acidic residues" evidence="10">
    <location>
        <begin position="385"/>
        <end position="394"/>
    </location>
</feature>
<dbReference type="InterPro" id="IPR043138">
    <property type="entry name" value="GGT_lsub"/>
</dbReference>
<dbReference type="EC" id="2.3.2.2" evidence="9"/>
<gene>
    <name evidence="12" type="primary">ggt</name>
    <name evidence="12" type="ORF">K0504_08155</name>
</gene>
<sequence length="582" mass="62067">MTQHLCRLVKAAALMVFLSVGTAFSAQEQLDPEVTTHREKKQGVVGDKQMVVTANPHASAAAMTILNAGGSAIDAAIAAQLVLTLVEPQSSGIGGGAFMLFFDAEGDRLLSFDGRETAPAAAKPNRFLKPDGQPMGWLNALVGGRSVGVPGVVAMMAQAHEQGGQLPWKTLFEPAIELASNGFEVSPRLAGLLAKRHNPGLAKLEPAASYFYPEGKPLQAGQLLVNKPLANTLTILANEGHRAFYEGPMADRLAATVQSAAQNPGDLTSDDLANYQPLLREPLCAPYRGYRICSMAPPSSGGIAVAQTLLLLNDSPMADMASLSIPAVHRFAQASKLAFADRGHYIGDPDFVRVPIDGLLDEAYLAERRALIDPKKNMAKAVHGAVEDARRGDDESPELPSTSHMSIVDRQGNAVSMTSSIEMAFGSGLMVNGFLLNNQLTDFSFSPAKNGVLVANSVLAGKRPRSSMAPVMVFDDNDDLYLVVGSPGGSRIINYVSQVLIAVIDGDLDIQQAINLPRVSHRNDYLALETGNWPEQTIETFEDMGYKVKVRDLNSGLHGIQRVKNGWLGGADPRREGVAVAN</sequence>
<evidence type="ECO:0000256" key="1">
    <source>
        <dbReference type="ARBA" id="ARBA00001049"/>
    </source>
</evidence>
<dbReference type="SUPFAM" id="SSF56235">
    <property type="entry name" value="N-terminal nucleophile aminohydrolases (Ntn hydrolases)"/>
    <property type="match status" value="1"/>
</dbReference>
<dbReference type="EC" id="3.4.19.13" evidence="9"/>
<dbReference type="EMBL" id="JAHZSS010000007">
    <property type="protein sequence ID" value="MBW8191005.1"/>
    <property type="molecule type" value="Genomic_DNA"/>
</dbReference>
<dbReference type="Gene3D" id="3.60.20.40">
    <property type="match status" value="1"/>
</dbReference>
<comment type="caution">
    <text evidence="12">The sequence shown here is derived from an EMBL/GenBank/DDBJ whole genome shotgun (WGS) entry which is preliminary data.</text>
</comment>
<keyword evidence="13" id="KW-1185">Reference proteome</keyword>
<evidence type="ECO:0000256" key="5">
    <source>
        <dbReference type="ARBA" id="ARBA00022801"/>
    </source>
</evidence>
<keyword evidence="9" id="KW-0317">Glutathione biosynthesis</keyword>
<organism evidence="12 13">
    <name type="scientific">Neiella holothuriorum</name>
    <dbReference type="NCBI Taxonomy" id="2870530"/>
    <lineage>
        <taxon>Bacteria</taxon>
        <taxon>Pseudomonadati</taxon>
        <taxon>Pseudomonadota</taxon>
        <taxon>Gammaproteobacteria</taxon>
        <taxon>Alteromonadales</taxon>
        <taxon>Echinimonadaceae</taxon>
        <taxon>Neiella</taxon>
    </lineage>
</organism>
<evidence type="ECO:0000256" key="8">
    <source>
        <dbReference type="ARBA" id="ARBA00047417"/>
    </source>
</evidence>
<proteinExistence type="inferred from homology"/>
<dbReference type="RefSeq" id="WP_220103688.1">
    <property type="nucleotide sequence ID" value="NZ_JAHZSS010000007.1"/>
</dbReference>
<evidence type="ECO:0000256" key="3">
    <source>
        <dbReference type="ARBA" id="ARBA00009381"/>
    </source>
</evidence>